<evidence type="ECO:0000313" key="1">
    <source>
        <dbReference type="EMBL" id="MDY0871678.1"/>
    </source>
</evidence>
<gene>
    <name evidence="1" type="ORF">SMD31_07080</name>
</gene>
<comment type="caution">
    <text evidence="1">The sequence shown here is derived from an EMBL/GenBank/DDBJ whole genome shotgun (WGS) entry which is preliminary data.</text>
</comment>
<organism evidence="1 2">
    <name type="scientific">Dongia rigui</name>
    <dbReference type="NCBI Taxonomy" id="940149"/>
    <lineage>
        <taxon>Bacteria</taxon>
        <taxon>Pseudomonadati</taxon>
        <taxon>Pseudomonadota</taxon>
        <taxon>Alphaproteobacteria</taxon>
        <taxon>Rhodospirillales</taxon>
        <taxon>Dongiaceae</taxon>
        <taxon>Dongia</taxon>
    </lineage>
</organism>
<dbReference type="RefSeq" id="WP_320500108.1">
    <property type="nucleotide sequence ID" value="NZ_JAXCLX010000001.1"/>
</dbReference>
<protein>
    <submittedName>
        <fullName evidence="1">Uncharacterized protein</fullName>
    </submittedName>
</protein>
<evidence type="ECO:0000313" key="2">
    <source>
        <dbReference type="Proteomes" id="UP001271769"/>
    </source>
</evidence>
<reference evidence="1 2" key="1">
    <citation type="journal article" date="2013" name="Antonie Van Leeuwenhoek">
        <title>Dongia rigui sp. nov., isolated from freshwater of a large wetland in Korea.</title>
        <authorList>
            <person name="Baik K.S."/>
            <person name="Hwang Y.M."/>
            <person name="Choi J.S."/>
            <person name="Kwon J."/>
            <person name="Seong C.N."/>
        </authorList>
    </citation>
    <scope>NUCLEOTIDE SEQUENCE [LARGE SCALE GENOMIC DNA]</scope>
    <source>
        <strain evidence="1 2">04SU4-P</strain>
    </source>
</reference>
<dbReference type="EMBL" id="JAXCLX010000001">
    <property type="protein sequence ID" value="MDY0871678.1"/>
    <property type="molecule type" value="Genomic_DNA"/>
</dbReference>
<keyword evidence="2" id="KW-1185">Reference proteome</keyword>
<proteinExistence type="predicted"/>
<name>A0ABU5DWS6_9PROT</name>
<sequence length="122" mass="13101">MRWIADGIIALLWFSPVVVGIAALPADAGDDKVDLAPAIWADYQIYLNNLGSDEAYYAVTEDGLGGAPSGCALTKCLPSAGKAGATREEALKRCEDISPPSRDCVIFAVRDEIVADYEMRDY</sequence>
<accession>A0ABU5DWS6</accession>
<dbReference type="Proteomes" id="UP001271769">
    <property type="component" value="Unassembled WGS sequence"/>
</dbReference>